<feature type="signal peptide" evidence="1">
    <location>
        <begin position="1"/>
        <end position="28"/>
    </location>
</feature>
<dbReference type="KEGG" id="alf:CFBP5473_16655"/>
<name>A0A4D7DXU5_9HYPH</name>
<proteinExistence type="predicted"/>
<reference evidence="2 4" key="1">
    <citation type="submission" date="2019-04" db="EMBL/GenBank/DDBJ databases">
        <title>Complete genome sequence of Agrobacterium larrymoorei CFBP5473.</title>
        <authorList>
            <person name="Haryono M."/>
            <person name="Chou L."/>
            <person name="Lin Y.-C."/>
            <person name="Lai E.-M."/>
            <person name="Kuo C.-H."/>
        </authorList>
    </citation>
    <scope>NUCLEOTIDE SEQUENCE [LARGE SCALE GENOMIC DNA]</scope>
    <source>
        <strain evidence="2 4">CFBP5473</strain>
    </source>
</reference>
<dbReference type="Gene3D" id="2.40.160.20">
    <property type="match status" value="1"/>
</dbReference>
<evidence type="ECO:0000256" key="1">
    <source>
        <dbReference type="SAM" id="SignalP"/>
    </source>
</evidence>
<protein>
    <submittedName>
        <fullName evidence="2">Porin family protein</fullName>
    </submittedName>
</protein>
<gene>
    <name evidence="2" type="ORF">CFBP5473_16655</name>
    <name evidence="3" type="ORF">J5285_21680</name>
</gene>
<evidence type="ECO:0000313" key="3">
    <source>
        <dbReference type="EMBL" id="QYA09951.1"/>
    </source>
</evidence>
<evidence type="ECO:0000313" key="5">
    <source>
        <dbReference type="Proteomes" id="UP000826513"/>
    </source>
</evidence>
<keyword evidence="1" id="KW-0732">Signal</keyword>
<dbReference type="InterPro" id="IPR011250">
    <property type="entry name" value="OMP/PagP_B-barrel"/>
</dbReference>
<dbReference type="OrthoDB" id="189250at2"/>
<dbReference type="RefSeq" id="WP_106389423.1">
    <property type="nucleotide sequence ID" value="NZ_CP039692.1"/>
</dbReference>
<sequence>MVSPKGLQMNRYLKFFSLLGLLASTTHAADMLTPDEPVVASNPGGFYLGTLSSLTFLDDTDFTSGAASISTDYDLGFYSALRTGYSFGGYGIVSPRLELEIGYGTADVNEHTVSGVNFGNASFGEARAIQGYVNGYLDIATSTALTPYLGGGVGAMNLELHRQGVAGIAIDDDDTKFAYHLDAGVGIKLDTISFFRESALFSNTTFDIGYRYTAADNFNFTATDGSSSSTDFSSHAVTAGFRRQF</sequence>
<feature type="chain" id="PRO_5044606467" evidence="1">
    <location>
        <begin position="29"/>
        <end position="245"/>
    </location>
</feature>
<organism evidence="2 4">
    <name type="scientific">Agrobacterium larrymoorei</name>
    <dbReference type="NCBI Taxonomy" id="160699"/>
    <lineage>
        <taxon>Bacteria</taxon>
        <taxon>Pseudomonadati</taxon>
        <taxon>Pseudomonadota</taxon>
        <taxon>Alphaproteobacteria</taxon>
        <taxon>Hyphomicrobiales</taxon>
        <taxon>Rhizobiaceae</taxon>
        <taxon>Rhizobium/Agrobacterium group</taxon>
        <taxon>Agrobacterium</taxon>
    </lineage>
</organism>
<keyword evidence="5" id="KW-1185">Reference proteome</keyword>
<dbReference type="EMBL" id="CP072168">
    <property type="protein sequence ID" value="QYA09951.1"/>
    <property type="molecule type" value="Genomic_DNA"/>
</dbReference>
<dbReference type="SUPFAM" id="SSF56925">
    <property type="entry name" value="OMPA-like"/>
    <property type="match status" value="1"/>
</dbReference>
<dbReference type="STRING" id="1367849.GCA_000518585_03221"/>
<evidence type="ECO:0000313" key="4">
    <source>
        <dbReference type="Proteomes" id="UP000298545"/>
    </source>
</evidence>
<accession>A0A4D7DXU5</accession>
<evidence type="ECO:0000313" key="2">
    <source>
        <dbReference type="EMBL" id="QCI99619.1"/>
    </source>
</evidence>
<dbReference type="Proteomes" id="UP000826513">
    <property type="component" value="Chromosome 2"/>
</dbReference>
<dbReference type="AlphaFoldDB" id="A0A4D7DXU5"/>
<reference evidence="3 5" key="2">
    <citation type="submission" date="2021-03" db="EMBL/GenBank/DDBJ databases">
        <title>Rapid diversification of plasmids in a genus of pathogenic and nitrogen fixing bacteria.</title>
        <authorList>
            <person name="Weisberg A.J."/>
            <person name="Miller M."/>
            <person name="Ream W."/>
            <person name="Grunwald N.J."/>
            <person name="Chang J.H."/>
        </authorList>
    </citation>
    <scope>NUCLEOTIDE SEQUENCE [LARGE SCALE GENOMIC DNA]</scope>
    <source>
        <strain evidence="3 5">AF3.44</strain>
    </source>
</reference>
<dbReference type="EMBL" id="CP039692">
    <property type="protein sequence ID" value="QCI99619.1"/>
    <property type="molecule type" value="Genomic_DNA"/>
</dbReference>
<dbReference type="Proteomes" id="UP000298545">
    <property type="component" value="Chromosome linear"/>
</dbReference>